<reference evidence="1 2" key="1">
    <citation type="submission" date="2015-05" db="EMBL/GenBank/DDBJ databases">
        <title>Distinctive expansion of gene families associated with plant cell wall degradation and secondary metabolism in the genomes of grapevine trunk pathogens.</title>
        <authorList>
            <person name="Lawrence D.P."/>
            <person name="Travadon R."/>
            <person name="Rolshausen P.E."/>
            <person name="Baumgartner K."/>
        </authorList>
    </citation>
    <scope>NUCLEOTIDE SEQUENCE [LARGE SCALE GENOMIC DNA]</scope>
    <source>
        <strain evidence="1">DA912</strain>
    </source>
</reference>
<dbReference type="EMBL" id="LCUC01000580">
    <property type="protein sequence ID" value="KKY29898.1"/>
    <property type="molecule type" value="Genomic_DNA"/>
</dbReference>
<proteinExistence type="predicted"/>
<sequence length="220" mass="24181">MAGPVKSNTNDPTSPNTQSNASCGMYWFGDLPPNLEAVAKFAVNTFPRMAEHFNDAPGSYRAFSRRTPKGFQGTAFQSSSIIEYDLSVKDEQDWDLVRLLNRTIVSAWARLDLGEDCGGGGFANAWFTDGLSLLYTVFLPSRFGQRGPDYFRATVNGRQGREMLDEGGKVNELDDMLSSFGARFGPQPVEQESLECGFSRESLGTGSVGIMVLETQCLRD</sequence>
<protein>
    <submittedName>
        <fullName evidence="1">Putative peptidase m61 domain-containing protein</fullName>
    </submittedName>
</protein>
<comment type="caution">
    <text evidence="1">The sequence shown here is derived from an EMBL/GenBank/DDBJ whole genome shotgun (WGS) entry which is preliminary data.</text>
</comment>
<dbReference type="STRING" id="1214573.A0A0G2H3S7"/>
<gene>
    <name evidence="1" type="ORF">UCDDA912_g10176</name>
</gene>
<dbReference type="OrthoDB" id="626167at2759"/>
<dbReference type="Proteomes" id="UP000034680">
    <property type="component" value="Unassembled WGS sequence"/>
</dbReference>
<dbReference type="AlphaFoldDB" id="A0A0G2H3S7"/>
<accession>A0A0G2H3S7</accession>
<evidence type="ECO:0000313" key="2">
    <source>
        <dbReference type="Proteomes" id="UP000034680"/>
    </source>
</evidence>
<reference evidence="1 2" key="2">
    <citation type="submission" date="2015-05" db="EMBL/GenBank/DDBJ databases">
        <authorList>
            <person name="Morales-Cruz A."/>
            <person name="Amrine K.C."/>
            <person name="Cantu D."/>
        </authorList>
    </citation>
    <scope>NUCLEOTIDE SEQUENCE [LARGE SCALE GENOMIC DNA]</scope>
    <source>
        <strain evidence="1">DA912</strain>
    </source>
</reference>
<name>A0A0G2H3S7_9PEZI</name>
<organism evidence="1 2">
    <name type="scientific">Diaporthe ampelina</name>
    <dbReference type="NCBI Taxonomy" id="1214573"/>
    <lineage>
        <taxon>Eukaryota</taxon>
        <taxon>Fungi</taxon>
        <taxon>Dikarya</taxon>
        <taxon>Ascomycota</taxon>
        <taxon>Pezizomycotina</taxon>
        <taxon>Sordariomycetes</taxon>
        <taxon>Sordariomycetidae</taxon>
        <taxon>Diaporthales</taxon>
        <taxon>Diaporthaceae</taxon>
        <taxon>Diaporthe</taxon>
    </lineage>
</organism>
<evidence type="ECO:0000313" key="1">
    <source>
        <dbReference type="EMBL" id="KKY29898.1"/>
    </source>
</evidence>
<keyword evidence="2" id="KW-1185">Reference proteome</keyword>